<evidence type="ECO:0000313" key="2">
    <source>
        <dbReference type="EMBL" id="OIQ64889.1"/>
    </source>
</evidence>
<accession>A0A1J5P019</accession>
<proteinExistence type="predicted"/>
<reference evidence="2" key="1">
    <citation type="submission" date="2016-10" db="EMBL/GenBank/DDBJ databases">
        <title>Sequence of Gallionella enrichment culture.</title>
        <authorList>
            <person name="Poehlein A."/>
            <person name="Muehling M."/>
            <person name="Daniel R."/>
        </authorList>
    </citation>
    <scope>NUCLEOTIDE SEQUENCE</scope>
</reference>
<feature type="compositionally biased region" description="Gly residues" evidence="1">
    <location>
        <begin position="212"/>
        <end position="222"/>
    </location>
</feature>
<organism evidence="2">
    <name type="scientific">mine drainage metagenome</name>
    <dbReference type="NCBI Taxonomy" id="410659"/>
    <lineage>
        <taxon>unclassified sequences</taxon>
        <taxon>metagenomes</taxon>
        <taxon>ecological metagenomes</taxon>
    </lineage>
</organism>
<feature type="region of interest" description="Disordered" evidence="1">
    <location>
        <begin position="211"/>
        <end position="247"/>
    </location>
</feature>
<evidence type="ECO:0000256" key="1">
    <source>
        <dbReference type="SAM" id="MobiDB-lite"/>
    </source>
</evidence>
<dbReference type="AlphaFoldDB" id="A0A1J5P019"/>
<comment type="caution">
    <text evidence="2">The sequence shown here is derived from an EMBL/GenBank/DDBJ whole genome shotgun (WGS) entry which is preliminary data.</text>
</comment>
<name>A0A1J5P019_9ZZZZ</name>
<gene>
    <name evidence="2" type="ORF">GALL_535590</name>
</gene>
<sequence>MLTQHVARQIDDLARIGRTGPQLFDHRRIVPVRNEADILTVRLVRHRQPVFRSQGPRLGFRGEMAEREAQVGQLLGCSREQEIALVAVGIGRAMKLWPCRADLALNVVAGRHAVGLKIPGGLQQVLELHPLVAANAGHRRRARKIGVGEFVNHRLAEGVFVVEDVVGKAHFLGHAACVVDIAARTAGPLFRQRGAVVVKLQRDADHIIAGAGQQGGGDGGVHAPGHGRDHARAGRQPHGGASGLDGGVGEERVHGRLCSGSGPVLRVRARRPPPGTWRTRFFQIITENSAQACRRIAHAQSNFRM</sequence>
<dbReference type="EMBL" id="MLJW01007758">
    <property type="protein sequence ID" value="OIQ64889.1"/>
    <property type="molecule type" value="Genomic_DNA"/>
</dbReference>
<protein>
    <submittedName>
        <fullName evidence="2">Uncharacterized protein</fullName>
    </submittedName>
</protein>